<dbReference type="AlphaFoldDB" id="A0A9P6XEP6"/>
<keyword evidence="1" id="KW-0175">Coiled coil</keyword>
<dbReference type="PANTHER" id="PTHR21448:SF0">
    <property type="entry name" value="PROTEIN PHOSPHATASE 1 REGULATORY SUBUNIT 21"/>
    <property type="match status" value="1"/>
</dbReference>
<dbReference type="PANTHER" id="PTHR21448">
    <property type="entry name" value="SMOOTH MUSCLE MYOSIN HEAVY CHAIN-RELATED"/>
    <property type="match status" value="1"/>
</dbReference>
<dbReference type="GO" id="GO:0016020">
    <property type="term" value="C:membrane"/>
    <property type="evidence" value="ECO:0007669"/>
    <property type="project" value="TreeGrafter"/>
</dbReference>
<dbReference type="Pfam" id="PF10205">
    <property type="entry name" value="KLRAQ"/>
    <property type="match status" value="1"/>
</dbReference>
<dbReference type="GO" id="GO:0005769">
    <property type="term" value="C:early endosome"/>
    <property type="evidence" value="ECO:0007669"/>
    <property type="project" value="TreeGrafter"/>
</dbReference>
<reference evidence="4" key="1">
    <citation type="journal article" date="2020" name="Microb. Genom.">
        <title>Genetic diversity of clinical and environmental Mucorales isolates obtained from an investigation of mucormycosis cases among solid organ transplant recipients.</title>
        <authorList>
            <person name="Nguyen M.H."/>
            <person name="Kaul D."/>
            <person name="Muto C."/>
            <person name="Cheng S.J."/>
            <person name="Richter R.A."/>
            <person name="Bruno V.M."/>
            <person name="Liu G."/>
            <person name="Beyhan S."/>
            <person name="Sundermann A.J."/>
            <person name="Mounaud S."/>
            <person name="Pasculle A.W."/>
            <person name="Nierman W.C."/>
            <person name="Driscoll E."/>
            <person name="Cumbie R."/>
            <person name="Clancy C.J."/>
            <person name="Dupont C.L."/>
        </authorList>
    </citation>
    <scope>NUCLEOTIDE SEQUENCE</scope>
    <source>
        <strain evidence="4">GL11</strain>
    </source>
</reference>
<feature type="coiled-coil region" evidence="1">
    <location>
        <begin position="272"/>
        <end position="420"/>
    </location>
</feature>
<evidence type="ECO:0000313" key="4">
    <source>
        <dbReference type="EMBL" id="KAG1312163.1"/>
    </source>
</evidence>
<evidence type="ECO:0000313" key="5">
    <source>
        <dbReference type="Proteomes" id="UP000716291"/>
    </source>
</evidence>
<dbReference type="InterPro" id="IPR049372">
    <property type="entry name" value="PPP1R21_C"/>
</dbReference>
<gene>
    <name evidence="4" type="ORF">G6F64_003239</name>
</gene>
<feature type="compositionally biased region" description="Acidic residues" evidence="2">
    <location>
        <begin position="198"/>
        <end position="209"/>
    </location>
</feature>
<sequence length="568" mass="66500">MNDGLFSKHAALNAGAIPVSAEELSQRYTNLFQQYSRLKAQHAVLKKAVIKEQASNVALQGNVKEKEKELRKLQEQLDLLSFHNERLTKRILAVQESDKKASHFSILGGSTKRELEKSTKALDAANADLEQKIQENERLHEELTERQFEFTNNINRLLKQIQDLEERIKELETEDTEQINSSTLLESDTPEFPNDGSKEEEEEEEEEEELLKQKIDELKADLDEKTRLLREQEEKAKDGDKHLLSEIYSLRTILLVKLGNVKNADVDGNDALMNLEKEAENYIQSIRDTKDMQEALSHEIAEKLMISHDTWRKELEKLTVELENKKRELNEVLAKQGEMNEYEDEIKRLNEEHQERVKQLNEEHEKSMMQLSAEHEIQLNEHLSAKEEIVKRVGQLEEINEKLEEENKRLQQEIEQIHINRQPTIDNETQTEVDNKEEEEVFIYPKKDEEENEVFVYTGMDALPTKEEKKKEEDEISMLMSSYDQQINELTKRLQDSDSNAVRLGKLYETTNDKLLSEEKEKQTMILEIEKLNEQVKHIQDLLTTTKTNYQKQVDDMTEMITILQSNE</sequence>
<dbReference type="Proteomes" id="UP000716291">
    <property type="component" value="Unassembled WGS sequence"/>
</dbReference>
<evidence type="ECO:0000259" key="3">
    <source>
        <dbReference type="SMART" id="SM01254"/>
    </source>
</evidence>
<dbReference type="Pfam" id="PF21636">
    <property type="entry name" value="PPP1R21_C"/>
    <property type="match status" value="1"/>
</dbReference>
<keyword evidence="5" id="KW-1185">Reference proteome</keyword>
<protein>
    <recommendedName>
        <fullName evidence="3">Protein phosphatase 1 regulatory subunit 21 N-terminal domain-containing protein</fullName>
    </recommendedName>
</protein>
<dbReference type="OrthoDB" id="5566667at2759"/>
<dbReference type="EMBL" id="JAANQT010000310">
    <property type="protein sequence ID" value="KAG1312163.1"/>
    <property type="molecule type" value="Genomic_DNA"/>
</dbReference>
<accession>A0A9P6XEP6</accession>
<dbReference type="SMART" id="SM01254">
    <property type="entry name" value="KLRAQ"/>
    <property type="match status" value="1"/>
</dbReference>
<evidence type="ECO:0000256" key="2">
    <source>
        <dbReference type="SAM" id="MobiDB-lite"/>
    </source>
</evidence>
<feature type="coiled-coil region" evidence="1">
    <location>
        <begin position="480"/>
        <end position="549"/>
    </location>
</feature>
<evidence type="ECO:0000256" key="1">
    <source>
        <dbReference type="SAM" id="Coils"/>
    </source>
</evidence>
<feature type="domain" description="Protein phosphatase 1 regulatory subunit 21 N-terminal" evidence="3">
    <location>
        <begin position="29"/>
        <end position="139"/>
    </location>
</feature>
<proteinExistence type="predicted"/>
<feature type="region of interest" description="Disordered" evidence="2">
    <location>
        <begin position="172"/>
        <end position="211"/>
    </location>
</feature>
<dbReference type="InterPro" id="IPR040024">
    <property type="entry name" value="PPP1R21"/>
</dbReference>
<name>A0A9P6XEP6_RHIOR</name>
<organism evidence="4 5">
    <name type="scientific">Rhizopus oryzae</name>
    <name type="common">Mucormycosis agent</name>
    <name type="synonym">Rhizopus arrhizus var. delemar</name>
    <dbReference type="NCBI Taxonomy" id="64495"/>
    <lineage>
        <taxon>Eukaryota</taxon>
        <taxon>Fungi</taxon>
        <taxon>Fungi incertae sedis</taxon>
        <taxon>Mucoromycota</taxon>
        <taxon>Mucoromycotina</taxon>
        <taxon>Mucoromycetes</taxon>
        <taxon>Mucorales</taxon>
        <taxon>Mucorineae</taxon>
        <taxon>Rhizopodaceae</taxon>
        <taxon>Rhizopus</taxon>
    </lineage>
</organism>
<comment type="caution">
    <text evidence="4">The sequence shown here is derived from an EMBL/GenBank/DDBJ whole genome shotgun (WGS) entry which is preliminary data.</text>
</comment>
<dbReference type="InterPro" id="IPR019343">
    <property type="entry name" value="PPP1R21_N"/>
</dbReference>